<evidence type="ECO:0000256" key="1">
    <source>
        <dbReference type="SAM" id="MobiDB-lite"/>
    </source>
</evidence>
<gene>
    <name evidence="2" type="ORF">BO97DRAFT_66676</name>
</gene>
<name>A0A395HX03_ASPHC</name>
<dbReference type="VEuPathDB" id="FungiDB:BO97DRAFT_66676"/>
<proteinExistence type="predicted"/>
<dbReference type="Proteomes" id="UP000248961">
    <property type="component" value="Unassembled WGS sequence"/>
</dbReference>
<organism evidence="2 3">
    <name type="scientific">Aspergillus homomorphus (strain CBS 101889)</name>
    <dbReference type="NCBI Taxonomy" id="1450537"/>
    <lineage>
        <taxon>Eukaryota</taxon>
        <taxon>Fungi</taxon>
        <taxon>Dikarya</taxon>
        <taxon>Ascomycota</taxon>
        <taxon>Pezizomycotina</taxon>
        <taxon>Eurotiomycetes</taxon>
        <taxon>Eurotiomycetidae</taxon>
        <taxon>Eurotiales</taxon>
        <taxon>Aspergillaceae</taxon>
        <taxon>Aspergillus</taxon>
        <taxon>Aspergillus subgen. Circumdati</taxon>
    </lineage>
</organism>
<protein>
    <submittedName>
        <fullName evidence="2">Uncharacterized protein</fullName>
    </submittedName>
</protein>
<dbReference type="RefSeq" id="XP_025551097.1">
    <property type="nucleotide sequence ID" value="XM_025700979.1"/>
</dbReference>
<feature type="region of interest" description="Disordered" evidence="1">
    <location>
        <begin position="42"/>
        <end position="63"/>
    </location>
</feature>
<dbReference type="AlphaFoldDB" id="A0A395HX03"/>
<dbReference type="EMBL" id="KZ824285">
    <property type="protein sequence ID" value="RAL11943.1"/>
    <property type="molecule type" value="Genomic_DNA"/>
</dbReference>
<reference evidence="2 3" key="1">
    <citation type="submission" date="2018-02" db="EMBL/GenBank/DDBJ databases">
        <title>The genomes of Aspergillus section Nigri reveals drivers in fungal speciation.</title>
        <authorList>
            <consortium name="DOE Joint Genome Institute"/>
            <person name="Vesth T.C."/>
            <person name="Nybo J."/>
            <person name="Theobald S."/>
            <person name="Brandl J."/>
            <person name="Frisvad J.C."/>
            <person name="Nielsen K.F."/>
            <person name="Lyhne E.K."/>
            <person name="Kogle M.E."/>
            <person name="Kuo A."/>
            <person name="Riley R."/>
            <person name="Clum A."/>
            <person name="Nolan M."/>
            <person name="Lipzen A."/>
            <person name="Salamov A."/>
            <person name="Henrissat B."/>
            <person name="Wiebenga A."/>
            <person name="De vries R.P."/>
            <person name="Grigoriev I.V."/>
            <person name="Mortensen U.H."/>
            <person name="Andersen M.R."/>
            <person name="Baker S.E."/>
        </authorList>
    </citation>
    <scope>NUCLEOTIDE SEQUENCE [LARGE SCALE GENOMIC DNA]</scope>
    <source>
        <strain evidence="2 3">CBS 101889</strain>
    </source>
</reference>
<sequence>MIRALLLVLQTIASKLNPGGRSSSPWLTAVLATFDPDSLTENPASISRGLRRDRPGQGSSLRHCRQRPLIAARIAIDDGPHQ</sequence>
<evidence type="ECO:0000313" key="3">
    <source>
        <dbReference type="Proteomes" id="UP000248961"/>
    </source>
</evidence>
<dbReference type="GeneID" id="37205268"/>
<evidence type="ECO:0000313" key="2">
    <source>
        <dbReference type="EMBL" id="RAL11943.1"/>
    </source>
</evidence>
<accession>A0A395HX03</accession>
<keyword evidence="3" id="KW-1185">Reference proteome</keyword>